<dbReference type="GO" id="GO:0050660">
    <property type="term" value="F:flavin adenine dinucleotide binding"/>
    <property type="evidence" value="ECO:0007669"/>
    <property type="project" value="InterPro"/>
</dbReference>
<keyword evidence="5" id="KW-0560">Oxidoreductase</keyword>
<name>A0A6A6STG4_9PLEO</name>
<evidence type="ECO:0000313" key="7">
    <source>
        <dbReference type="Proteomes" id="UP000799324"/>
    </source>
</evidence>
<evidence type="ECO:0000256" key="1">
    <source>
        <dbReference type="ARBA" id="ARBA00009183"/>
    </source>
</evidence>
<keyword evidence="4" id="KW-0521">NADP</keyword>
<dbReference type="InterPro" id="IPR036188">
    <property type="entry name" value="FAD/NAD-bd_sf"/>
</dbReference>
<dbReference type="InterPro" id="IPR050346">
    <property type="entry name" value="FMO-like"/>
</dbReference>
<dbReference type="Pfam" id="PF00743">
    <property type="entry name" value="FMO-like"/>
    <property type="match status" value="1"/>
</dbReference>
<dbReference type="PANTHER" id="PTHR23023">
    <property type="entry name" value="DIMETHYLANILINE MONOOXYGENASE"/>
    <property type="match status" value="1"/>
</dbReference>
<dbReference type="PRINTS" id="PR00370">
    <property type="entry name" value="FMOXYGENASE"/>
</dbReference>
<dbReference type="AlphaFoldDB" id="A0A6A6STG4"/>
<keyword evidence="3" id="KW-0274">FAD</keyword>
<evidence type="ECO:0000256" key="5">
    <source>
        <dbReference type="ARBA" id="ARBA00023002"/>
    </source>
</evidence>
<evidence type="ECO:0000256" key="2">
    <source>
        <dbReference type="ARBA" id="ARBA00022630"/>
    </source>
</evidence>
<organism evidence="6 7">
    <name type="scientific">Lophiostoma macrostomum CBS 122681</name>
    <dbReference type="NCBI Taxonomy" id="1314788"/>
    <lineage>
        <taxon>Eukaryota</taxon>
        <taxon>Fungi</taxon>
        <taxon>Dikarya</taxon>
        <taxon>Ascomycota</taxon>
        <taxon>Pezizomycotina</taxon>
        <taxon>Dothideomycetes</taxon>
        <taxon>Pleosporomycetidae</taxon>
        <taxon>Pleosporales</taxon>
        <taxon>Lophiostomataceae</taxon>
        <taxon>Lophiostoma</taxon>
    </lineage>
</organism>
<dbReference type="InterPro" id="IPR020946">
    <property type="entry name" value="Flavin_mOase-like"/>
</dbReference>
<evidence type="ECO:0000256" key="3">
    <source>
        <dbReference type="ARBA" id="ARBA00022827"/>
    </source>
</evidence>
<reference evidence="6" key="1">
    <citation type="journal article" date="2020" name="Stud. Mycol.">
        <title>101 Dothideomycetes genomes: a test case for predicting lifestyles and emergence of pathogens.</title>
        <authorList>
            <person name="Haridas S."/>
            <person name="Albert R."/>
            <person name="Binder M."/>
            <person name="Bloem J."/>
            <person name="Labutti K."/>
            <person name="Salamov A."/>
            <person name="Andreopoulos B."/>
            <person name="Baker S."/>
            <person name="Barry K."/>
            <person name="Bills G."/>
            <person name="Bluhm B."/>
            <person name="Cannon C."/>
            <person name="Castanera R."/>
            <person name="Culley D."/>
            <person name="Daum C."/>
            <person name="Ezra D."/>
            <person name="Gonzalez J."/>
            <person name="Henrissat B."/>
            <person name="Kuo A."/>
            <person name="Liang C."/>
            <person name="Lipzen A."/>
            <person name="Lutzoni F."/>
            <person name="Magnuson J."/>
            <person name="Mondo S."/>
            <person name="Nolan M."/>
            <person name="Ohm R."/>
            <person name="Pangilinan J."/>
            <person name="Park H.-J."/>
            <person name="Ramirez L."/>
            <person name="Alfaro M."/>
            <person name="Sun H."/>
            <person name="Tritt A."/>
            <person name="Yoshinaga Y."/>
            <person name="Zwiers L.-H."/>
            <person name="Turgeon B."/>
            <person name="Goodwin S."/>
            <person name="Spatafora J."/>
            <person name="Crous P."/>
            <person name="Grigoriev I."/>
        </authorList>
    </citation>
    <scope>NUCLEOTIDE SEQUENCE</scope>
    <source>
        <strain evidence="6">CBS 122681</strain>
    </source>
</reference>
<sequence>MKSVAIIGAGPSGLVAARKLLQNGGFSVTIFEKKSEIGGLWVGDSNISPDMRTNQTKYTMSFSDLSWDSVDLGGRPAPMFPKASQVIEYLRAYQKKHIPEDLVKFNTEVVAAKQIPEDSTGVWLSTGAATLRWKLHTRTHRGNVKLFETHLTFDYLIAAPGAFSYPNEFPCEAEEGLLANPPIPIVHSARYRVLNDIVSEQVSPASIKKRILIVGGSHSGSDIASLIALQLSDASHGPAADEQRQKLAEAYEVIHVTSRDTFALPGFIRDPEAKTCAFMPIDFALFNRGSRPADPAPSFTVGLTSPEKSRTAKRMIKGLIFGDQGSIEGPDNDELPPYGTLSETYTQFVNCGRIRQVRGTLNKLERSEADGRLVAIIHSDHTQYPTLKLENVAAIVHATGFNSEPALSFLPQDVKAALDYDPTCPQAPVLLDTSYLSQNSAVPHLAIPGLPAAYWGLFEMQARAIVAAWSRKQDPSLTENQVTQRDRLRKYYSDLRAAVQQRHKTEIPNNPFGDHVGQLEQACRELQLDRFDYGVSETQGYICPSRYTDQGADKSEAFKTLYSIQQIRRKGQEENLWIARAVFHGLMGEWVAAYKRTDGRTKFCTLDFHPRFPTDPKYDWEYLSFGVIDGEETRLVYRYEEATDLITIWNANEQDRVKKTAPQRTLDFNRAGLDNGKDTAVAARVSSPKEGKEQKVDCLYRFHFSGPMLQSFYMRTKLEDNGTDIGFHFVRVGRRL</sequence>
<evidence type="ECO:0000256" key="4">
    <source>
        <dbReference type="ARBA" id="ARBA00022857"/>
    </source>
</evidence>
<dbReference type="OrthoDB" id="66881at2759"/>
<dbReference type="GO" id="GO:0050661">
    <property type="term" value="F:NADP binding"/>
    <property type="evidence" value="ECO:0007669"/>
    <property type="project" value="InterPro"/>
</dbReference>
<keyword evidence="2" id="KW-0285">Flavoprotein</keyword>
<evidence type="ECO:0000313" key="6">
    <source>
        <dbReference type="EMBL" id="KAF2651046.1"/>
    </source>
</evidence>
<dbReference type="InterPro" id="IPR000960">
    <property type="entry name" value="Flavin_mOase"/>
</dbReference>
<accession>A0A6A6STG4</accession>
<comment type="similarity">
    <text evidence="1">Belongs to the FMO family.</text>
</comment>
<gene>
    <name evidence="6" type="ORF">K491DRAFT_696759</name>
</gene>
<dbReference type="EMBL" id="MU004436">
    <property type="protein sequence ID" value="KAF2651046.1"/>
    <property type="molecule type" value="Genomic_DNA"/>
</dbReference>
<keyword evidence="7" id="KW-1185">Reference proteome</keyword>
<dbReference type="Proteomes" id="UP000799324">
    <property type="component" value="Unassembled WGS sequence"/>
</dbReference>
<protein>
    <submittedName>
        <fullName evidence="6">FAD/NAD(P)-binding domain-containing protein</fullName>
    </submittedName>
</protein>
<dbReference type="Gene3D" id="3.50.50.60">
    <property type="entry name" value="FAD/NAD(P)-binding domain"/>
    <property type="match status" value="1"/>
</dbReference>
<proteinExistence type="inferred from homology"/>
<dbReference type="GO" id="GO:0004499">
    <property type="term" value="F:N,N-dimethylaniline monooxygenase activity"/>
    <property type="evidence" value="ECO:0007669"/>
    <property type="project" value="InterPro"/>
</dbReference>
<dbReference type="SUPFAM" id="SSF51905">
    <property type="entry name" value="FAD/NAD(P)-binding domain"/>
    <property type="match status" value="1"/>
</dbReference>